<dbReference type="PANTHER" id="PTHR21089">
    <property type="entry name" value="SHIKIMATE DEHYDROGENASE"/>
    <property type="match status" value="1"/>
</dbReference>
<comment type="caution">
    <text evidence="1">The sequence shown here is derived from an EMBL/GenBank/DDBJ whole genome shotgun (WGS) entry which is preliminary data.</text>
</comment>
<evidence type="ECO:0000313" key="2">
    <source>
        <dbReference type="Proteomes" id="UP000652761"/>
    </source>
</evidence>
<dbReference type="Proteomes" id="UP000652761">
    <property type="component" value="Unassembled WGS sequence"/>
</dbReference>
<proteinExistence type="predicted"/>
<dbReference type="EMBL" id="NMUH01000755">
    <property type="protein sequence ID" value="MQL84348.1"/>
    <property type="molecule type" value="Genomic_DNA"/>
</dbReference>
<dbReference type="InterPro" id="IPR001381">
    <property type="entry name" value="DHquinase_I"/>
</dbReference>
<dbReference type="GO" id="GO:0019632">
    <property type="term" value="P:shikimate metabolic process"/>
    <property type="evidence" value="ECO:0007669"/>
    <property type="project" value="TreeGrafter"/>
</dbReference>
<dbReference type="InterPro" id="IPR022893">
    <property type="entry name" value="Shikimate_DH_fam"/>
</dbReference>
<dbReference type="FunFam" id="3.20.20.70:FF:000142">
    <property type="entry name" value="bifunctional 3-dehydroquinate dehydratase/shikimate dehydrogenase, chloroplastic"/>
    <property type="match status" value="1"/>
</dbReference>
<reference evidence="1" key="1">
    <citation type="submission" date="2017-07" db="EMBL/GenBank/DDBJ databases">
        <title>Taro Niue Genome Assembly and Annotation.</title>
        <authorList>
            <person name="Atibalentja N."/>
            <person name="Keating K."/>
            <person name="Fields C.J."/>
        </authorList>
    </citation>
    <scope>NUCLEOTIDE SEQUENCE</scope>
    <source>
        <strain evidence="1">Niue_2</strain>
        <tissue evidence="1">Leaf</tissue>
    </source>
</reference>
<dbReference type="SUPFAM" id="SSF51569">
    <property type="entry name" value="Aldolase"/>
    <property type="match status" value="1"/>
</dbReference>
<protein>
    <recommendedName>
        <fullName evidence="3">3-dehydroquinate dehydratase</fullName>
    </recommendedName>
</protein>
<dbReference type="GO" id="GO:0004764">
    <property type="term" value="F:shikimate 3-dehydrogenase (NADP+) activity"/>
    <property type="evidence" value="ECO:0007669"/>
    <property type="project" value="InterPro"/>
</dbReference>
<dbReference type="Pfam" id="PF01487">
    <property type="entry name" value="DHquinase_I"/>
    <property type="match status" value="1"/>
</dbReference>
<sequence length="180" mass="19726">MAGRNNSTLLCVSLVAKTVEEMLIDMGRAKAAGADVVEIRLDNLAAFSPRQDLERLLRDRPLPALVTYRPKWEGGEYEGDDVKRLDALRLAMEMGADYVDVELKVAPEFANSIAGEKPEKFKLIVSSHNYESTPSMEVLGDLVASIQVAGADIVKIVTTAVNITDVARMFQVMVHCQVSC</sequence>
<organism evidence="1 2">
    <name type="scientific">Colocasia esculenta</name>
    <name type="common">Wild taro</name>
    <name type="synonym">Arum esculentum</name>
    <dbReference type="NCBI Taxonomy" id="4460"/>
    <lineage>
        <taxon>Eukaryota</taxon>
        <taxon>Viridiplantae</taxon>
        <taxon>Streptophyta</taxon>
        <taxon>Embryophyta</taxon>
        <taxon>Tracheophyta</taxon>
        <taxon>Spermatophyta</taxon>
        <taxon>Magnoliopsida</taxon>
        <taxon>Liliopsida</taxon>
        <taxon>Araceae</taxon>
        <taxon>Aroideae</taxon>
        <taxon>Colocasieae</taxon>
        <taxon>Colocasia</taxon>
    </lineage>
</organism>
<dbReference type="OrthoDB" id="197068at2759"/>
<evidence type="ECO:0000313" key="1">
    <source>
        <dbReference type="EMBL" id="MQL84348.1"/>
    </source>
</evidence>
<dbReference type="NCBIfam" id="TIGR01093">
    <property type="entry name" value="aroD"/>
    <property type="match status" value="1"/>
</dbReference>
<dbReference type="InterPro" id="IPR013785">
    <property type="entry name" value="Aldolase_TIM"/>
</dbReference>
<gene>
    <name evidence="1" type="ORF">Taro_016852</name>
</gene>
<dbReference type="AlphaFoldDB" id="A0A843ULH2"/>
<dbReference type="GO" id="GO:0003855">
    <property type="term" value="F:3-dehydroquinate dehydratase activity"/>
    <property type="evidence" value="ECO:0007669"/>
    <property type="project" value="InterPro"/>
</dbReference>
<dbReference type="CDD" id="cd00502">
    <property type="entry name" value="DHQase_I"/>
    <property type="match status" value="1"/>
</dbReference>
<dbReference type="Gene3D" id="3.20.20.70">
    <property type="entry name" value="Aldolase class I"/>
    <property type="match status" value="1"/>
</dbReference>
<evidence type="ECO:0008006" key="3">
    <source>
        <dbReference type="Google" id="ProtNLM"/>
    </source>
</evidence>
<dbReference type="GO" id="GO:0009423">
    <property type="term" value="P:chorismate biosynthetic process"/>
    <property type="evidence" value="ECO:0007669"/>
    <property type="project" value="TreeGrafter"/>
</dbReference>
<name>A0A843ULH2_COLES</name>
<accession>A0A843ULH2</accession>
<dbReference type="PANTHER" id="PTHR21089:SF1">
    <property type="entry name" value="BIFUNCTIONAL 3-DEHYDROQUINATE DEHYDRATASE_SHIKIMATE DEHYDROGENASE, CHLOROPLASTIC"/>
    <property type="match status" value="1"/>
</dbReference>
<keyword evidence="2" id="KW-1185">Reference proteome</keyword>